<keyword evidence="4" id="KW-1185">Reference proteome</keyword>
<evidence type="ECO:0000256" key="1">
    <source>
        <dbReference type="SAM" id="Coils"/>
    </source>
</evidence>
<feature type="region of interest" description="Disordered" evidence="2">
    <location>
        <begin position="1"/>
        <end position="44"/>
    </location>
</feature>
<organism evidence="3 4">
    <name type="scientific">Triticum urartu</name>
    <name type="common">Red wild einkorn</name>
    <name type="synonym">Crithodium urartu</name>
    <dbReference type="NCBI Taxonomy" id="4572"/>
    <lineage>
        <taxon>Eukaryota</taxon>
        <taxon>Viridiplantae</taxon>
        <taxon>Streptophyta</taxon>
        <taxon>Embryophyta</taxon>
        <taxon>Tracheophyta</taxon>
        <taxon>Spermatophyta</taxon>
        <taxon>Magnoliopsida</taxon>
        <taxon>Liliopsida</taxon>
        <taxon>Poales</taxon>
        <taxon>Poaceae</taxon>
        <taxon>BOP clade</taxon>
        <taxon>Pooideae</taxon>
        <taxon>Triticodae</taxon>
        <taxon>Triticeae</taxon>
        <taxon>Triticinae</taxon>
        <taxon>Triticum</taxon>
    </lineage>
</organism>
<feature type="compositionally biased region" description="Low complexity" evidence="2">
    <location>
        <begin position="1"/>
        <end position="16"/>
    </location>
</feature>
<reference evidence="3" key="2">
    <citation type="submission" date="2018-03" db="EMBL/GenBank/DDBJ databases">
        <title>The Triticum urartu genome reveals the dynamic nature of wheat genome evolution.</title>
        <authorList>
            <person name="Ling H."/>
            <person name="Ma B."/>
            <person name="Shi X."/>
            <person name="Liu H."/>
            <person name="Dong L."/>
            <person name="Sun H."/>
            <person name="Cao Y."/>
            <person name="Gao Q."/>
            <person name="Zheng S."/>
            <person name="Li Y."/>
            <person name="Yu Y."/>
            <person name="Du H."/>
            <person name="Qi M."/>
            <person name="Li Y."/>
            <person name="Yu H."/>
            <person name="Cui Y."/>
            <person name="Wang N."/>
            <person name="Chen C."/>
            <person name="Wu H."/>
            <person name="Zhao Y."/>
            <person name="Zhang J."/>
            <person name="Li Y."/>
            <person name="Zhou W."/>
            <person name="Zhang B."/>
            <person name="Hu W."/>
            <person name="Eijk M."/>
            <person name="Tang J."/>
            <person name="Witsenboer H."/>
            <person name="Zhao S."/>
            <person name="Li Z."/>
            <person name="Zhang A."/>
            <person name="Wang D."/>
            <person name="Liang C."/>
        </authorList>
    </citation>
    <scope>NUCLEOTIDE SEQUENCE [LARGE SCALE GENOMIC DNA]</scope>
    <source>
        <strain evidence="3">cv. G1812</strain>
    </source>
</reference>
<reference evidence="3" key="3">
    <citation type="submission" date="2022-06" db="UniProtKB">
        <authorList>
            <consortium name="EnsemblPlants"/>
        </authorList>
    </citation>
    <scope>IDENTIFICATION</scope>
</reference>
<feature type="coiled-coil region" evidence="1">
    <location>
        <begin position="133"/>
        <end position="172"/>
    </location>
</feature>
<evidence type="ECO:0000256" key="2">
    <source>
        <dbReference type="SAM" id="MobiDB-lite"/>
    </source>
</evidence>
<evidence type="ECO:0000313" key="4">
    <source>
        <dbReference type="Proteomes" id="UP000015106"/>
    </source>
</evidence>
<proteinExistence type="predicted"/>
<dbReference type="EnsemblPlants" id="TuG1812G0700003748.01.T01">
    <property type="protein sequence ID" value="TuG1812G0700003748.01.T01"/>
    <property type="gene ID" value="TuG1812G0700003748.01"/>
</dbReference>
<evidence type="ECO:0000313" key="3">
    <source>
        <dbReference type="EnsemblPlants" id="TuG1812G0700003748.01.T01"/>
    </source>
</evidence>
<reference evidence="4" key="1">
    <citation type="journal article" date="2013" name="Nature">
        <title>Draft genome of the wheat A-genome progenitor Triticum urartu.</title>
        <authorList>
            <person name="Ling H.Q."/>
            <person name="Zhao S."/>
            <person name="Liu D."/>
            <person name="Wang J."/>
            <person name="Sun H."/>
            <person name="Zhang C."/>
            <person name="Fan H."/>
            <person name="Li D."/>
            <person name="Dong L."/>
            <person name="Tao Y."/>
            <person name="Gao C."/>
            <person name="Wu H."/>
            <person name="Li Y."/>
            <person name="Cui Y."/>
            <person name="Guo X."/>
            <person name="Zheng S."/>
            <person name="Wang B."/>
            <person name="Yu K."/>
            <person name="Liang Q."/>
            <person name="Yang W."/>
            <person name="Lou X."/>
            <person name="Chen J."/>
            <person name="Feng M."/>
            <person name="Jian J."/>
            <person name="Zhang X."/>
            <person name="Luo G."/>
            <person name="Jiang Y."/>
            <person name="Liu J."/>
            <person name="Wang Z."/>
            <person name="Sha Y."/>
            <person name="Zhang B."/>
            <person name="Wu H."/>
            <person name="Tang D."/>
            <person name="Shen Q."/>
            <person name="Xue P."/>
            <person name="Zou S."/>
            <person name="Wang X."/>
            <person name="Liu X."/>
            <person name="Wang F."/>
            <person name="Yang Y."/>
            <person name="An X."/>
            <person name="Dong Z."/>
            <person name="Zhang K."/>
            <person name="Zhang X."/>
            <person name="Luo M.C."/>
            <person name="Dvorak J."/>
            <person name="Tong Y."/>
            <person name="Wang J."/>
            <person name="Yang H."/>
            <person name="Li Z."/>
            <person name="Wang D."/>
            <person name="Zhang A."/>
            <person name="Wang J."/>
        </authorList>
    </citation>
    <scope>NUCLEOTIDE SEQUENCE</scope>
    <source>
        <strain evidence="4">cv. G1812</strain>
    </source>
</reference>
<dbReference type="Gramene" id="TuG1812G0700003748.01.T01">
    <property type="protein sequence ID" value="TuG1812G0700003748.01.T01"/>
    <property type="gene ID" value="TuG1812G0700003748.01"/>
</dbReference>
<protein>
    <submittedName>
        <fullName evidence="3">Uncharacterized protein</fullName>
    </submittedName>
</protein>
<feature type="compositionally biased region" description="Polar residues" evidence="2">
    <location>
        <begin position="17"/>
        <end position="27"/>
    </location>
</feature>
<dbReference type="Proteomes" id="UP000015106">
    <property type="component" value="Chromosome 7"/>
</dbReference>
<keyword evidence="1" id="KW-0175">Coiled coil</keyword>
<accession>A0A8R7V935</accession>
<sequence>MAPAHTIGTHTTSGSSAFSSGQETIGSTPRGPEEQTGASKEAMVQAEPMTQCLKEVCDASKVAYDASAALQANLRRTCELGAHYASLEKKTNQLQLDLKVEKRNTTCTQVEVKTMGETMKQALVDKDNGLAGAQKVAREKTKAAEEKLEEEKKLLKTATEDAKMEIAELKKR</sequence>
<name>A0A8R7V935_TRIUA</name>
<dbReference type="AlphaFoldDB" id="A0A8R7V935"/>